<gene>
    <name evidence="1" type="ORF">SAMN05216454_1373</name>
</gene>
<reference evidence="1 2" key="1">
    <citation type="submission" date="2016-10" db="EMBL/GenBank/DDBJ databases">
        <authorList>
            <person name="de Groot N.N."/>
        </authorList>
    </citation>
    <scope>NUCLEOTIDE SEQUENCE [LARGE SCALE GENOMIC DNA]</scope>
    <source>
        <strain evidence="1 2">Calf135</strain>
    </source>
</reference>
<protein>
    <submittedName>
        <fullName evidence="1">Uncharacterized protein</fullName>
    </submittedName>
</protein>
<sequence>MKRKNIIHATHTGRGSQTDLAWGNRKDYNFKDLKIGKHYKIFVAGDTRNGIKTLKMKLVDVNPFYISFLHKNGYRECFPNHINLTRLEEV</sequence>
<dbReference type="RefSeq" id="WP_091976200.1">
    <property type="nucleotide sequence ID" value="NZ_FODF01000037.1"/>
</dbReference>
<dbReference type="STRING" id="215200.SAMN05216454_1373"/>
<name>A0A1H8KNC7_9FIRM</name>
<dbReference type="EMBL" id="FODF01000037">
    <property type="protein sequence ID" value="SEN94354.1"/>
    <property type="molecule type" value="Genomic_DNA"/>
</dbReference>
<dbReference type="AlphaFoldDB" id="A0A1H8KNC7"/>
<dbReference type="Proteomes" id="UP000199512">
    <property type="component" value="Unassembled WGS sequence"/>
</dbReference>
<evidence type="ECO:0000313" key="1">
    <source>
        <dbReference type="EMBL" id="SEN94354.1"/>
    </source>
</evidence>
<organism evidence="1 2">
    <name type="scientific">Peptostreptococcus russellii</name>
    <dbReference type="NCBI Taxonomy" id="215200"/>
    <lineage>
        <taxon>Bacteria</taxon>
        <taxon>Bacillati</taxon>
        <taxon>Bacillota</taxon>
        <taxon>Clostridia</taxon>
        <taxon>Peptostreptococcales</taxon>
        <taxon>Peptostreptococcaceae</taxon>
        <taxon>Peptostreptococcus</taxon>
    </lineage>
</organism>
<keyword evidence="2" id="KW-1185">Reference proteome</keyword>
<accession>A0A1H8KNC7</accession>
<evidence type="ECO:0000313" key="2">
    <source>
        <dbReference type="Proteomes" id="UP000199512"/>
    </source>
</evidence>
<proteinExistence type="predicted"/>